<dbReference type="InterPro" id="IPR052523">
    <property type="entry name" value="Trichothecene_AcTrans"/>
</dbReference>
<sequence>MTNPSTTVTARPATRDDVPQLAAALGAAFQTDPVMSWIYPDPGHRARRVAPMFEVLARRFHLRHGHTQVATDGARTLGGAMWDPPEHWQVGAVRTLLALPQAVAAMGGATGRGLAVTNAFEAVHPYEPHFYLAYIGARPEAQGRGVGSTLMRFALAEADRLRMPAYLESSDEANVGYYERFGFRVVGEVRLPHGPLVPTMWRPAQS</sequence>
<name>A0A2M9CM50_9MICO</name>
<accession>A0A2M9CM50</accession>
<dbReference type="SUPFAM" id="SSF55729">
    <property type="entry name" value="Acyl-CoA N-acyltransferases (Nat)"/>
    <property type="match status" value="1"/>
</dbReference>
<evidence type="ECO:0000313" key="3">
    <source>
        <dbReference type="Proteomes" id="UP000228758"/>
    </source>
</evidence>
<dbReference type="PANTHER" id="PTHR42791">
    <property type="entry name" value="GNAT FAMILY ACETYLTRANSFERASE"/>
    <property type="match status" value="1"/>
</dbReference>
<protein>
    <submittedName>
        <fullName evidence="2">Acetyltransferase (GNAT) family protein</fullName>
    </submittedName>
</protein>
<dbReference type="EMBL" id="PGFF01000001">
    <property type="protein sequence ID" value="PJJ72972.1"/>
    <property type="molecule type" value="Genomic_DNA"/>
</dbReference>
<dbReference type="InterPro" id="IPR000182">
    <property type="entry name" value="GNAT_dom"/>
</dbReference>
<dbReference type="OrthoDB" id="7057833at2"/>
<keyword evidence="3" id="KW-1185">Reference proteome</keyword>
<dbReference type="PROSITE" id="PS51186">
    <property type="entry name" value="GNAT"/>
    <property type="match status" value="1"/>
</dbReference>
<proteinExistence type="predicted"/>
<dbReference type="Proteomes" id="UP000228758">
    <property type="component" value="Unassembled WGS sequence"/>
</dbReference>
<dbReference type="Pfam" id="PF00583">
    <property type="entry name" value="Acetyltransf_1"/>
    <property type="match status" value="1"/>
</dbReference>
<reference evidence="2 3" key="1">
    <citation type="submission" date="2017-11" db="EMBL/GenBank/DDBJ databases">
        <title>Genomic Encyclopedia of Archaeal and Bacterial Type Strains, Phase II (KMG-II): From Individual Species to Whole Genera.</title>
        <authorList>
            <person name="Goeker M."/>
        </authorList>
    </citation>
    <scope>NUCLEOTIDE SEQUENCE [LARGE SCALE GENOMIC DNA]</scope>
    <source>
        <strain evidence="2 3">DSM 27393</strain>
    </source>
</reference>
<evidence type="ECO:0000259" key="1">
    <source>
        <dbReference type="PROSITE" id="PS51186"/>
    </source>
</evidence>
<dbReference type="Gene3D" id="3.40.630.30">
    <property type="match status" value="1"/>
</dbReference>
<comment type="caution">
    <text evidence="2">The sequence shown here is derived from an EMBL/GenBank/DDBJ whole genome shotgun (WGS) entry which is preliminary data.</text>
</comment>
<organism evidence="2 3">
    <name type="scientific">Diaminobutyricimonas aerilata</name>
    <dbReference type="NCBI Taxonomy" id="1162967"/>
    <lineage>
        <taxon>Bacteria</taxon>
        <taxon>Bacillati</taxon>
        <taxon>Actinomycetota</taxon>
        <taxon>Actinomycetes</taxon>
        <taxon>Micrococcales</taxon>
        <taxon>Microbacteriaceae</taxon>
        <taxon>Diaminobutyricimonas</taxon>
    </lineage>
</organism>
<dbReference type="InterPro" id="IPR016181">
    <property type="entry name" value="Acyl_CoA_acyltransferase"/>
</dbReference>
<dbReference type="GO" id="GO:0016747">
    <property type="term" value="F:acyltransferase activity, transferring groups other than amino-acyl groups"/>
    <property type="evidence" value="ECO:0007669"/>
    <property type="project" value="InterPro"/>
</dbReference>
<evidence type="ECO:0000313" key="2">
    <source>
        <dbReference type="EMBL" id="PJJ72972.1"/>
    </source>
</evidence>
<keyword evidence="2" id="KW-0808">Transferase</keyword>
<gene>
    <name evidence="2" type="ORF">CLV46_2552</name>
</gene>
<feature type="domain" description="N-acetyltransferase" evidence="1">
    <location>
        <begin position="8"/>
        <end position="205"/>
    </location>
</feature>
<dbReference type="CDD" id="cd04301">
    <property type="entry name" value="NAT_SF"/>
    <property type="match status" value="1"/>
</dbReference>
<dbReference type="PANTHER" id="PTHR42791:SF1">
    <property type="entry name" value="N-ACETYLTRANSFERASE DOMAIN-CONTAINING PROTEIN"/>
    <property type="match status" value="1"/>
</dbReference>
<dbReference type="AlphaFoldDB" id="A0A2M9CM50"/>
<dbReference type="RefSeq" id="WP_100365108.1">
    <property type="nucleotide sequence ID" value="NZ_PGFF01000001.1"/>
</dbReference>